<feature type="signal peptide" evidence="1">
    <location>
        <begin position="1"/>
        <end position="20"/>
    </location>
</feature>
<dbReference type="RefSeq" id="WP_014976964.1">
    <property type="nucleotide sequence ID" value="NC_018678.1"/>
</dbReference>
<dbReference type="AlphaFoldDB" id="A0AB33A0G2"/>
<protein>
    <recommendedName>
        <fullName evidence="4">Solute-binding protein family 3/N-terminal domain-containing protein</fullName>
    </recommendedName>
</protein>
<reference evidence="3" key="1">
    <citation type="journal article" date="2012" name="Sci. Rep.">
        <title>Genomes of surface isolates of Alteromonas macleodii: the life of a widespread marine opportunistic copiotroph.</title>
        <authorList>
            <person name="Lopez-Perez M."/>
            <person name="Gonzaga A."/>
            <person name="Martin-Cuadrado A.B."/>
            <person name="Onyshchenko O."/>
            <person name="Ghavidel A."/>
            <person name="Ghai R."/>
            <person name="Rodriguez-Valera F."/>
        </authorList>
    </citation>
    <scope>NUCLEOTIDE SEQUENCE [LARGE SCALE GENOMIC DNA]</scope>
    <source>
        <strain evidence="3">English Channel 673</strain>
    </source>
</reference>
<proteinExistence type="predicted"/>
<dbReference type="Gene3D" id="3.40.190.10">
    <property type="entry name" value="Periplasmic binding protein-like II"/>
    <property type="match status" value="1"/>
</dbReference>
<gene>
    <name evidence="2" type="ordered locus">AMEC673_12575</name>
</gene>
<evidence type="ECO:0000313" key="3">
    <source>
        <dbReference type="Proteomes" id="UP000006296"/>
    </source>
</evidence>
<organism evidence="2 3">
    <name type="scientific">Alteromonas macleodii (strain English Channel 673)</name>
    <dbReference type="NCBI Taxonomy" id="1004788"/>
    <lineage>
        <taxon>Bacteria</taxon>
        <taxon>Pseudomonadati</taxon>
        <taxon>Pseudomonadota</taxon>
        <taxon>Gammaproteobacteria</taxon>
        <taxon>Alteromonadales</taxon>
        <taxon>Alteromonadaceae</taxon>
        <taxon>Alteromonas/Salinimonas group</taxon>
        <taxon>Alteromonas</taxon>
    </lineage>
</organism>
<feature type="chain" id="PRO_5044201670" description="Solute-binding protein family 3/N-terminal domain-containing protein" evidence="1">
    <location>
        <begin position="21"/>
        <end position="245"/>
    </location>
</feature>
<sequence>MKRKVLLGYCLILISWAYCASSEENLKTEKSITLGVVEFPPLVIKEPDSSRCHGVAIDATVAILTKMNYHVLVECMPPARLFERVKTGKVDVTINVRGTSALDQNATFIDAPFVYLSIVLLHNGQLADDKSISAIRGYDYLGIRQALQQEGFEFFDMPTSSDAIHLFDVGRTSYLISYKQPYQFYTESLGSRLVEVSISDKLTVPSYFAVSNHSRYKDELVDSLNLVTTHISDSTILESYRSANK</sequence>
<dbReference type="Proteomes" id="UP000006296">
    <property type="component" value="Chromosome"/>
</dbReference>
<dbReference type="EMBL" id="CP003844">
    <property type="protein sequence ID" value="AFT75201.1"/>
    <property type="molecule type" value="Genomic_DNA"/>
</dbReference>
<evidence type="ECO:0008006" key="4">
    <source>
        <dbReference type="Google" id="ProtNLM"/>
    </source>
</evidence>
<accession>A0AB33A0G2</accession>
<name>A0AB33A0G2_ALTME</name>
<evidence type="ECO:0000256" key="1">
    <source>
        <dbReference type="SAM" id="SignalP"/>
    </source>
</evidence>
<dbReference type="SUPFAM" id="SSF53850">
    <property type="entry name" value="Periplasmic binding protein-like II"/>
    <property type="match status" value="1"/>
</dbReference>
<evidence type="ECO:0000313" key="2">
    <source>
        <dbReference type="EMBL" id="AFT75201.1"/>
    </source>
</evidence>
<keyword evidence="1" id="KW-0732">Signal</keyword>
<dbReference type="KEGG" id="amg:AMEC673_12575"/>